<dbReference type="EMBL" id="JAHLQT010007715">
    <property type="protein sequence ID" value="KAG7174146.1"/>
    <property type="molecule type" value="Genomic_DNA"/>
</dbReference>
<evidence type="ECO:0000313" key="2">
    <source>
        <dbReference type="Proteomes" id="UP000747542"/>
    </source>
</evidence>
<evidence type="ECO:0000313" key="1">
    <source>
        <dbReference type="EMBL" id="KAG7174146.1"/>
    </source>
</evidence>
<sequence length="152" mass="17264">MLETTHKEWQVKEEGRKPTTINWKLAMRMGQDTNFPGIEKKIKFCTVSQGGAVPTISDEGVPSPVENKFRLSPVESKFPRSPLEIKFPQTPVREFPGSPREVVPTVSCGDQVPSFLWRASSVCLMWRASSHCLLWRASSHCLLWRASSHKLR</sequence>
<keyword evidence="2" id="KW-1185">Reference proteome</keyword>
<gene>
    <name evidence="1" type="ORF">Hamer_G029505</name>
</gene>
<dbReference type="Proteomes" id="UP000747542">
    <property type="component" value="Unassembled WGS sequence"/>
</dbReference>
<proteinExistence type="predicted"/>
<comment type="caution">
    <text evidence="1">The sequence shown here is derived from an EMBL/GenBank/DDBJ whole genome shotgun (WGS) entry which is preliminary data.</text>
</comment>
<organism evidence="1 2">
    <name type="scientific">Homarus americanus</name>
    <name type="common">American lobster</name>
    <dbReference type="NCBI Taxonomy" id="6706"/>
    <lineage>
        <taxon>Eukaryota</taxon>
        <taxon>Metazoa</taxon>
        <taxon>Ecdysozoa</taxon>
        <taxon>Arthropoda</taxon>
        <taxon>Crustacea</taxon>
        <taxon>Multicrustacea</taxon>
        <taxon>Malacostraca</taxon>
        <taxon>Eumalacostraca</taxon>
        <taxon>Eucarida</taxon>
        <taxon>Decapoda</taxon>
        <taxon>Pleocyemata</taxon>
        <taxon>Astacidea</taxon>
        <taxon>Nephropoidea</taxon>
        <taxon>Nephropidae</taxon>
        <taxon>Homarus</taxon>
    </lineage>
</organism>
<name>A0A8J5N6A6_HOMAM</name>
<dbReference type="AlphaFoldDB" id="A0A8J5N6A6"/>
<protein>
    <submittedName>
        <fullName evidence="1">Uncharacterized protein</fullName>
    </submittedName>
</protein>
<accession>A0A8J5N6A6</accession>
<reference evidence="1" key="1">
    <citation type="journal article" date="2021" name="Sci. Adv.">
        <title>The American lobster genome reveals insights on longevity, neural, and immune adaptations.</title>
        <authorList>
            <person name="Polinski J.M."/>
            <person name="Zimin A.V."/>
            <person name="Clark K.F."/>
            <person name="Kohn A.B."/>
            <person name="Sadowski N."/>
            <person name="Timp W."/>
            <person name="Ptitsyn A."/>
            <person name="Khanna P."/>
            <person name="Romanova D.Y."/>
            <person name="Williams P."/>
            <person name="Greenwood S.J."/>
            <person name="Moroz L.L."/>
            <person name="Walt D.R."/>
            <person name="Bodnar A.G."/>
        </authorList>
    </citation>
    <scope>NUCLEOTIDE SEQUENCE</scope>
    <source>
        <strain evidence="1">GMGI-L3</strain>
    </source>
</reference>